<reference evidence="1" key="1">
    <citation type="journal article" date="2022" name="bioRxiv">
        <title>Sequencing and chromosome-scale assembly of the giantPleurodeles waltlgenome.</title>
        <authorList>
            <person name="Brown T."/>
            <person name="Elewa A."/>
            <person name="Iarovenko S."/>
            <person name="Subramanian E."/>
            <person name="Araus A.J."/>
            <person name="Petzold A."/>
            <person name="Susuki M."/>
            <person name="Suzuki K.-i.T."/>
            <person name="Hayashi T."/>
            <person name="Toyoda A."/>
            <person name="Oliveira C."/>
            <person name="Osipova E."/>
            <person name="Leigh N.D."/>
            <person name="Simon A."/>
            <person name="Yun M.H."/>
        </authorList>
    </citation>
    <scope>NUCLEOTIDE SEQUENCE</scope>
    <source>
        <strain evidence="1">20211129_DDA</strain>
        <tissue evidence="1">Liver</tissue>
    </source>
</reference>
<protein>
    <submittedName>
        <fullName evidence="1">Uncharacterized protein</fullName>
    </submittedName>
</protein>
<gene>
    <name evidence="1" type="ORF">NDU88_005678</name>
</gene>
<accession>A0AAV7WVD0</accession>
<dbReference type="EMBL" id="JANPWB010000001">
    <property type="protein sequence ID" value="KAJ1218092.1"/>
    <property type="molecule type" value="Genomic_DNA"/>
</dbReference>
<keyword evidence="2" id="KW-1185">Reference proteome</keyword>
<evidence type="ECO:0000313" key="2">
    <source>
        <dbReference type="Proteomes" id="UP001066276"/>
    </source>
</evidence>
<evidence type="ECO:0000313" key="1">
    <source>
        <dbReference type="EMBL" id="KAJ1218092.1"/>
    </source>
</evidence>
<dbReference type="AlphaFoldDB" id="A0AAV7WVD0"/>
<organism evidence="1 2">
    <name type="scientific">Pleurodeles waltl</name>
    <name type="common">Iberian ribbed newt</name>
    <dbReference type="NCBI Taxonomy" id="8319"/>
    <lineage>
        <taxon>Eukaryota</taxon>
        <taxon>Metazoa</taxon>
        <taxon>Chordata</taxon>
        <taxon>Craniata</taxon>
        <taxon>Vertebrata</taxon>
        <taxon>Euteleostomi</taxon>
        <taxon>Amphibia</taxon>
        <taxon>Batrachia</taxon>
        <taxon>Caudata</taxon>
        <taxon>Salamandroidea</taxon>
        <taxon>Salamandridae</taxon>
        <taxon>Pleurodelinae</taxon>
        <taxon>Pleurodeles</taxon>
    </lineage>
</organism>
<comment type="caution">
    <text evidence="1">The sequence shown here is derived from an EMBL/GenBank/DDBJ whole genome shotgun (WGS) entry which is preliminary data.</text>
</comment>
<name>A0AAV7WVD0_PLEWA</name>
<dbReference type="Proteomes" id="UP001066276">
    <property type="component" value="Chromosome 1_1"/>
</dbReference>
<sequence>MGRTCSSGSMASWFFVECREVSGFRSKYCFCHALDGVGTAPKNLADGWVGWGGRYIVFRLSVDGYRCGVCCYRRGGRSVKVAVYVASFRRGRDPIF</sequence>
<proteinExistence type="predicted"/>